<keyword evidence="1" id="KW-0175">Coiled coil</keyword>
<dbReference type="Gene3D" id="3.30.40.10">
    <property type="entry name" value="Zinc/RING finger domain, C3HC4 (zinc finger)"/>
    <property type="match status" value="1"/>
</dbReference>
<name>X6NUD8_RETFI</name>
<evidence type="ECO:0000313" key="2">
    <source>
        <dbReference type="EMBL" id="ETO29905.1"/>
    </source>
</evidence>
<protein>
    <submittedName>
        <fullName evidence="2">TNF receptor-associated factor 6</fullName>
    </submittedName>
</protein>
<reference evidence="2 3" key="1">
    <citation type="journal article" date="2013" name="Curr. Biol.">
        <title>The Genome of the Foraminiferan Reticulomyxa filosa.</title>
        <authorList>
            <person name="Glockner G."/>
            <person name="Hulsmann N."/>
            <person name="Schleicher M."/>
            <person name="Noegel A.A."/>
            <person name="Eichinger L."/>
            <person name="Gallinger C."/>
            <person name="Pawlowski J."/>
            <person name="Sierra R."/>
            <person name="Euteneuer U."/>
            <person name="Pillet L."/>
            <person name="Moustafa A."/>
            <person name="Platzer M."/>
            <person name="Groth M."/>
            <person name="Szafranski K."/>
            <person name="Schliwa M."/>
        </authorList>
    </citation>
    <scope>NUCLEOTIDE SEQUENCE [LARGE SCALE GENOMIC DNA]</scope>
</reference>
<keyword evidence="2" id="KW-0675">Receptor</keyword>
<keyword evidence="3" id="KW-1185">Reference proteome</keyword>
<organism evidence="2 3">
    <name type="scientific">Reticulomyxa filosa</name>
    <dbReference type="NCBI Taxonomy" id="46433"/>
    <lineage>
        <taxon>Eukaryota</taxon>
        <taxon>Sar</taxon>
        <taxon>Rhizaria</taxon>
        <taxon>Retaria</taxon>
        <taxon>Foraminifera</taxon>
        <taxon>Monothalamids</taxon>
        <taxon>Reticulomyxidae</taxon>
        <taxon>Reticulomyxa</taxon>
    </lineage>
</organism>
<dbReference type="SUPFAM" id="SSF49599">
    <property type="entry name" value="TRAF domain-like"/>
    <property type="match status" value="1"/>
</dbReference>
<dbReference type="Proteomes" id="UP000023152">
    <property type="component" value="Unassembled WGS sequence"/>
</dbReference>
<evidence type="ECO:0000313" key="3">
    <source>
        <dbReference type="Proteomes" id="UP000023152"/>
    </source>
</evidence>
<comment type="caution">
    <text evidence="2">The sequence shown here is derived from an EMBL/GenBank/DDBJ whole genome shotgun (WGS) entry which is preliminary data.</text>
</comment>
<dbReference type="InterPro" id="IPR013083">
    <property type="entry name" value="Znf_RING/FYVE/PHD"/>
</dbReference>
<dbReference type="OrthoDB" id="10051587at2759"/>
<accession>X6NUD8</accession>
<dbReference type="AlphaFoldDB" id="X6NUD8"/>
<sequence length="260" mass="30569">MAFFIDTPADPSTTEIQSPLTLECYDTKWLTEDKQNSNWKDYECKICNRLSNSAVELRCNQHKPFIVGGQCLKNYLQKNKQKCPVNGHAKCEYSPGGYVRTLIDRLVVCCPLQYEQSQLRQSQNEPLKIMCKFKGEIRELQEHLRQGVCPLSLCKCEYEEFGCREQMFKYQFSEHRQSFQGQHLQLLIRFIRVLQQQNIQLQEDAITKQQLLDLLQKKLEAKEKEFDRYQSEQLVATQVERMIHLLNTFCCCWTGCGSQE</sequence>
<feature type="coiled-coil region" evidence="1">
    <location>
        <begin position="205"/>
        <end position="232"/>
    </location>
</feature>
<evidence type="ECO:0000256" key="1">
    <source>
        <dbReference type="SAM" id="Coils"/>
    </source>
</evidence>
<dbReference type="EMBL" id="ASPP01005777">
    <property type="protein sequence ID" value="ETO29905.1"/>
    <property type="molecule type" value="Genomic_DNA"/>
</dbReference>
<gene>
    <name evidence="2" type="ORF">RFI_07215</name>
</gene>
<proteinExistence type="predicted"/>